<feature type="region of interest" description="Disordered" evidence="2">
    <location>
        <begin position="151"/>
        <end position="192"/>
    </location>
</feature>
<feature type="compositionally biased region" description="Polar residues" evidence="2">
    <location>
        <begin position="266"/>
        <end position="291"/>
    </location>
</feature>
<sequence>NTSETFEFECRGICRGGCGGTTMMEEEDDTFGFGSFSDMFQAPHGLTNGGSAVASAASATDAAGGAANASETAPEPATVAVPITDNAALRALWMDDQRLRRLQQHMLAFPEKYATYKHVGAKCNGQRVEGGLGALHVAATGGNSGVIWEQSRASDSNAHEKRKKEFQDITNHSRSSSPATTPKRDGIERKDTDNKTAMAIFLRLDEIKDCRPIAIQNMAKGIAFELVSGVSFEVTFMPGPFARANDRDELLDRLSTIRQEAPVTSAEANTSELASTQSSNTVQQAPQSEPTQPRICGSSLVPREVDGVATATARQDRGPSRDVSEAVSAESRTPDRSRSTSPITAERPSHSCNSVVDVGTTPMEDRDRMKAQVRRYLALEELSDEAIALAKNINSTQGYHIGPMAKKFPKFSADAAYRKKAVDHLAVFLKRMNHEWKEADKVREEETRATCERNEHEDVYEYTDIDTGKRITSDEYRHRYMNSIRDQLSPAVIRYGVCVEEQDTQTECDLSAEDITETSTAVVDPPSLVQVDSNSAHNAHHQSTTAAPVPLRPTFLERLGIDVGRSVVMDQALLRQWREAISAPVRLSTFVATKANTSDAVDTQYEGAIAAAQKILQTRLSTIQAPTRSILLNRGSEDKPITVTSASLFQQRSSPAPTNTEQRDSLAIAYAAQKKRSRDRRRSMAQPSLSELENAKLENSTPTPKSRGKRRRSPSAGSTAESSPCTVVGRRKSRRQSLAGVVDVSAFEDDGKEDSEEKAPSTPPVGAISRRSPRTIRQSPSFKSAIDEDRLCPLCCERDANVDMEPCKHSVCRPCWSRLQLPAESHDPNARICPWDREAVTLAGT</sequence>
<feature type="compositionally biased region" description="Polar residues" evidence="2">
    <location>
        <begin position="685"/>
        <end position="703"/>
    </location>
</feature>
<evidence type="ECO:0000313" key="5">
    <source>
        <dbReference type="Proteomes" id="UP001146120"/>
    </source>
</evidence>
<feature type="region of interest" description="Disordered" evidence="2">
    <location>
        <begin position="645"/>
        <end position="781"/>
    </location>
</feature>
<dbReference type="Proteomes" id="UP001146120">
    <property type="component" value="Unassembled WGS sequence"/>
</dbReference>
<protein>
    <recommendedName>
        <fullName evidence="3">RING-type domain-containing protein</fullName>
    </recommendedName>
</protein>
<evidence type="ECO:0000256" key="1">
    <source>
        <dbReference type="PROSITE-ProRule" id="PRU00175"/>
    </source>
</evidence>
<feature type="non-terminal residue" evidence="4">
    <location>
        <position position="1"/>
    </location>
</feature>
<dbReference type="InterPro" id="IPR001841">
    <property type="entry name" value="Znf_RING"/>
</dbReference>
<feature type="compositionally biased region" description="Basic residues" evidence="2">
    <location>
        <begin position="673"/>
        <end position="683"/>
    </location>
</feature>
<evidence type="ECO:0000313" key="4">
    <source>
        <dbReference type="EMBL" id="DAZ98376.1"/>
    </source>
</evidence>
<comment type="caution">
    <text evidence="4">The sequence shown here is derived from an EMBL/GenBank/DDBJ whole genome shotgun (WGS) entry which is preliminary data.</text>
</comment>
<proteinExistence type="predicted"/>
<dbReference type="Gene3D" id="3.30.40.10">
    <property type="entry name" value="Zinc/RING finger domain, C3HC4 (zinc finger)"/>
    <property type="match status" value="1"/>
</dbReference>
<gene>
    <name evidence="4" type="ORF">N0F65_000695</name>
</gene>
<dbReference type="PROSITE" id="PS50089">
    <property type="entry name" value="ZF_RING_2"/>
    <property type="match status" value="1"/>
</dbReference>
<reference evidence="4" key="2">
    <citation type="journal article" date="2023" name="Microbiol Resour">
        <title>Decontamination and Annotation of the Draft Genome Sequence of the Oomycete Lagenidium giganteum ARSEF 373.</title>
        <authorList>
            <person name="Morgan W.R."/>
            <person name="Tartar A."/>
        </authorList>
    </citation>
    <scope>NUCLEOTIDE SEQUENCE</scope>
    <source>
        <strain evidence="4">ARSEF 373</strain>
    </source>
</reference>
<keyword evidence="1" id="KW-0863">Zinc-finger</keyword>
<feature type="region of interest" description="Disordered" evidence="2">
    <location>
        <begin position="261"/>
        <end position="360"/>
    </location>
</feature>
<dbReference type="InterPro" id="IPR013083">
    <property type="entry name" value="Znf_RING/FYVE/PHD"/>
</dbReference>
<feature type="compositionally biased region" description="Polar residues" evidence="2">
    <location>
        <begin position="645"/>
        <end position="660"/>
    </location>
</feature>
<organism evidence="4 5">
    <name type="scientific">Lagenidium giganteum</name>
    <dbReference type="NCBI Taxonomy" id="4803"/>
    <lineage>
        <taxon>Eukaryota</taxon>
        <taxon>Sar</taxon>
        <taxon>Stramenopiles</taxon>
        <taxon>Oomycota</taxon>
        <taxon>Peronosporomycetes</taxon>
        <taxon>Pythiales</taxon>
        <taxon>Pythiaceae</taxon>
    </lineage>
</organism>
<dbReference type="GO" id="GO:0008270">
    <property type="term" value="F:zinc ion binding"/>
    <property type="evidence" value="ECO:0007669"/>
    <property type="project" value="UniProtKB-KW"/>
</dbReference>
<keyword evidence="1" id="KW-0862">Zinc</keyword>
<accession>A0AAV2YYM0</accession>
<feature type="compositionally biased region" description="Basic and acidic residues" evidence="2">
    <location>
        <begin position="314"/>
        <end position="324"/>
    </location>
</feature>
<keyword evidence="1" id="KW-0479">Metal-binding</keyword>
<feature type="compositionally biased region" description="Polar residues" evidence="2">
    <location>
        <begin position="168"/>
        <end position="180"/>
    </location>
</feature>
<dbReference type="SUPFAM" id="SSF57850">
    <property type="entry name" value="RING/U-box"/>
    <property type="match status" value="1"/>
</dbReference>
<feature type="compositionally biased region" description="Basic and acidic residues" evidence="2">
    <location>
        <begin position="182"/>
        <end position="192"/>
    </location>
</feature>
<dbReference type="EMBL" id="DAKRPA010000108">
    <property type="protein sequence ID" value="DAZ98376.1"/>
    <property type="molecule type" value="Genomic_DNA"/>
</dbReference>
<reference evidence="4" key="1">
    <citation type="submission" date="2022-11" db="EMBL/GenBank/DDBJ databases">
        <authorList>
            <person name="Morgan W.R."/>
            <person name="Tartar A."/>
        </authorList>
    </citation>
    <scope>NUCLEOTIDE SEQUENCE</scope>
    <source>
        <strain evidence="4">ARSEF 373</strain>
    </source>
</reference>
<name>A0AAV2YYM0_9STRA</name>
<evidence type="ECO:0000259" key="3">
    <source>
        <dbReference type="PROSITE" id="PS50089"/>
    </source>
</evidence>
<dbReference type="AlphaFoldDB" id="A0AAV2YYM0"/>
<feature type="compositionally biased region" description="Acidic residues" evidence="2">
    <location>
        <begin position="746"/>
        <end position="756"/>
    </location>
</feature>
<feature type="compositionally biased region" description="Basic and acidic residues" evidence="2">
    <location>
        <begin position="157"/>
        <end position="167"/>
    </location>
</feature>
<keyword evidence="5" id="KW-1185">Reference proteome</keyword>
<feature type="domain" description="RING-type" evidence="3">
    <location>
        <begin position="792"/>
        <end position="837"/>
    </location>
</feature>
<evidence type="ECO:0000256" key="2">
    <source>
        <dbReference type="SAM" id="MobiDB-lite"/>
    </source>
</evidence>